<evidence type="ECO:0000313" key="12">
    <source>
        <dbReference type="Proteomes" id="UP000663131"/>
    </source>
</evidence>
<dbReference type="CDD" id="cd18140">
    <property type="entry name" value="HLD_clamp_RFC"/>
    <property type="match status" value="1"/>
</dbReference>
<dbReference type="GO" id="GO:0005524">
    <property type="term" value="F:ATP binding"/>
    <property type="evidence" value="ECO:0007669"/>
    <property type="project" value="UniProtKB-UniRule"/>
</dbReference>
<dbReference type="FunFam" id="3.40.50.300:FF:000395">
    <property type="entry name" value="Replication factor C subunit 1"/>
    <property type="match status" value="1"/>
</dbReference>
<dbReference type="Pfam" id="PF25361">
    <property type="entry name" value="AAA_lid_RFC1"/>
    <property type="match status" value="1"/>
</dbReference>
<keyword evidence="5 8" id="KW-0547">Nucleotide-binding</keyword>
<comment type="similarity">
    <text evidence="2 8">Belongs to the activator 1 large subunit family.</text>
</comment>
<dbReference type="InterPro" id="IPR003959">
    <property type="entry name" value="ATPase_AAA_core"/>
</dbReference>
<organism evidence="11 12">
    <name type="scientific">Dekkera bruxellensis</name>
    <name type="common">Brettanomyces custersii</name>
    <dbReference type="NCBI Taxonomy" id="5007"/>
    <lineage>
        <taxon>Eukaryota</taxon>
        <taxon>Fungi</taxon>
        <taxon>Dikarya</taxon>
        <taxon>Ascomycota</taxon>
        <taxon>Saccharomycotina</taxon>
        <taxon>Pichiomycetes</taxon>
        <taxon>Pichiales</taxon>
        <taxon>Pichiaceae</taxon>
        <taxon>Brettanomyces</taxon>
    </lineage>
</organism>
<dbReference type="SMART" id="SM00292">
    <property type="entry name" value="BRCT"/>
    <property type="match status" value="1"/>
</dbReference>
<gene>
    <name evidence="11" type="ORF">BRETT_004886</name>
</gene>
<dbReference type="SMART" id="SM00382">
    <property type="entry name" value="AAA"/>
    <property type="match status" value="1"/>
</dbReference>
<feature type="compositionally biased region" description="Basic residues" evidence="9">
    <location>
        <begin position="854"/>
        <end position="876"/>
    </location>
</feature>
<dbReference type="GO" id="GO:0005663">
    <property type="term" value="C:DNA replication factor C complex"/>
    <property type="evidence" value="ECO:0007669"/>
    <property type="project" value="InterPro"/>
</dbReference>
<accession>A0A871R1N9</accession>
<keyword evidence="4 8" id="KW-0235">DNA replication</keyword>
<dbReference type="PIRSF" id="PIRSF036578">
    <property type="entry name" value="RFC1"/>
    <property type="match status" value="1"/>
</dbReference>
<dbReference type="FunFam" id="1.10.8.60:FF:000021">
    <property type="entry name" value="Replication factor C subunit 1"/>
    <property type="match status" value="1"/>
</dbReference>
<dbReference type="InterPro" id="IPR001357">
    <property type="entry name" value="BRCT_dom"/>
</dbReference>
<evidence type="ECO:0000256" key="6">
    <source>
        <dbReference type="ARBA" id="ARBA00022840"/>
    </source>
</evidence>
<feature type="domain" description="BRCT" evidence="10">
    <location>
        <begin position="163"/>
        <end position="242"/>
    </location>
</feature>
<dbReference type="SUPFAM" id="SSF52540">
    <property type="entry name" value="P-loop containing nucleoside triphosphate hydrolases"/>
    <property type="match status" value="1"/>
</dbReference>
<dbReference type="InterPro" id="IPR027417">
    <property type="entry name" value="P-loop_NTPase"/>
</dbReference>
<evidence type="ECO:0000256" key="4">
    <source>
        <dbReference type="ARBA" id="ARBA00022705"/>
    </source>
</evidence>
<evidence type="ECO:0000313" key="11">
    <source>
        <dbReference type="EMBL" id="QOU20233.1"/>
    </source>
</evidence>
<dbReference type="GeneID" id="64576809"/>
<keyword evidence="6 8" id="KW-0067">ATP-binding</keyword>
<name>A0A871R1N9_DEKBR</name>
<dbReference type="Gene3D" id="1.20.272.10">
    <property type="match status" value="1"/>
</dbReference>
<dbReference type="CDD" id="cd00009">
    <property type="entry name" value="AAA"/>
    <property type="match status" value="1"/>
</dbReference>
<evidence type="ECO:0000256" key="8">
    <source>
        <dbReference type="PIRNR" id="PIRNR036578"/>
    </source>
</evidence>
<dbReference type="SUPFAM" id="SSF52113">
    <property type="entry name" value="BRCT domain"/>
    <property type="match status" value="1"/>
</dbReference>
<dbReference type="GO" id="GO:0006281">
    <property type="term" value="P:DNA repair"/>
    <property type="evidence" value="ECO:0007669"/>
    <property type="project" value="InterPro"/>
</dbReference>
<feature type="region of interest" description="Disordered" evidence="9">
    <location>
        <begin position="269"/>
        <end position="301"/>
    </location>
</feature>
<evidence type="ECO:0000256" key="7">
    <source>
        <dbReference type="ARBA" id="ARBA00023242"/>
    </source>
</evidence>
<evidence type="ECO:0000256" key="2">
    <source>
        <dbReference type="ARBA" id="ARBA00006116"/>
    </source>
</evidence>
<dbReference type="AlphaFoldDB" id="A0A871R1N9"/>
<proteinExistence type="inferred from homology"/>
<dbReference type="GO" id="GO:0016887">
    <property type="term" value="F:ATP hydrolysis activity"/>
    <property type="evidence" value="ECO:0007669"/>
    <property type="project" value="InterPro"/>
</dbReference>
<keyword evidence="7 8" id="KW-0539">Nucleus</keyword>
<dbReference type="PANTHER" id="PTHR23389:SF6">
    <property type="entry name" value="REPLICATION FACTOR C SUBUNIT 1"/>
    <property type="match status" value="1"/>
</dbReference>
<dbReference type="RefSeq" id="XP_041136726.1">
    <property type="nucleotide sequence ID" value="XM_041283374.1"/>
</dbReference>
<evidence type="ECO:0000256" key="1">
    <source>
        <dbReference type="ARBA" id="ARBA00004123"/>
    </source>
</evidence>
<dbReference type="InterPro" id="IPR047854">
    <property type="entry name" value="RFC_lid"/>
</dbReference>
<dbReference type="SUPFAM" id="SSF48019">
    <property type="entry name" value="post-AAA+ oligomerization domain-like"/>
    <property type="match status" value="1"/>
</dbReference>
<dbReference type="Proteomes" id="UP000663131">
    <property type="component" value="Chromosome 7"/>
</dbReference>
<feature type="compositionally biased region" description="Low complexity" evidence="9">
    <location>
        <begin position="289"/>
        <end position="301"/>
    </location>
</feature>
<evidence type="ECO:0000256" key="9">
    <source>
        <dbReference type="SAM" id="MobiDB-lite"/>
    </source>
</evidence>
<evidence type="ECO:0000259" key="10">
    <source>
        <dbReference type="PROSITE" id="PS50172"/>
    </source>
</evidence>
<feature type="compositionally biased region" description="Acidic residues" evidence="9">
    <location>
        <begin position="831"/>
        <end position="843"/>
    </location>
</feature>
<dbReference type="Gene3D" id="3.40.50.300">
    <property type="entry name" value="P-loop containing nucleotide triphosphate hydrolases"/>
    <property type="match status" value="1"/>
</dbReference>
<dbReference type="PROSITE" id="PS50172">
    <property type="entry name" value="BRCT"/>
    <property type="match status" value="1"/>
</dbReference>
<dbReference type="EMBL" id="CP063135">
    <property type="protein sequence ID" value="QOU20233.1"/>
    <property type="molecule type" value="Genomic_DNA"/>
</dbReference>
<feature type="region of interest" description="Disordered" evidence="9">
    <location>
        <begin position="827"/>
        <end position="876"/>
    </location>
</feature>
<sequence length="876" mass="98402">MFIRRVLTVLNIAIIVKIKRKSSGSNVAKSKLVGNPARRSSYFKRKPEPINLDSSDSDDVVVIKEENAKTPKKKLHAEHKQYSAEAPVKKHHDEEKIQVVNTIPSDKSFSTAEEVLKSIPDADESYLKIDPEAAKMNFFQLKAKQQQDAQSEASGPPIDLPVARKNCLNGLTIVFTGVLPSLNREECERVASQYGARITKSVSGRTSLVVIGKDAGPKKVKTIKQKHIKCIDENGFIQLLEKMPQNGGSGESAKKALAKKQKELNDAIAEAEDEERKEKARTTKHKASKYSSTSSNSLSTTVSPSAELWTTKYAPTELKQICGNKSNVKLLYNWLDTWFTKSHGGKYSKGAGIDNYKAVLISGPPGTGKTTAANLVAKLLNYDIVEKNASDFRSKKLLNQGLKVCLDNTSVAGYFKKGTDDIKQDTNDKRFVLIMDEVDGMSSGDNGGVSLLAQFCRITKSPLILICNDKSLPKMRAFDRVCFDMTWRRPTAREMRSRLMTIAHREGLHLDPNVVDELVAATHNDIRQIINIMSTVARTQKTLDFKNTAQIQGSWKKEVALKPFDVVGRLLSSNLYGAKPTYNINEKINLFFADADMVPLMMHENYRSTQPTAVFNYPPDKQNYATLRQLEKASNVISESDLVNQAVRSGEQQWSLLPFYGVMSTILPGSYICGRVTSRIFFTSWLGQNSKTMKYRRIVQQLQYHSSTKTNTSNTQLRLVYVPYWKTSLTEPLIEKGASGIDDVLKMLDGYYLTKEDWDNIMDLGVGRRGRMVDKLKKIPASVKTALTRKYNSYTHPTIIYRTGEIKMERPRGIKYVGDVIDDDAKIEKREEDDEEKQEETADQDIGKDTLIKAVKKRSRKKSGAGKTGTKRRRRN</sequence>
<protein>
    <recommendedName>
        <fullName evidence="3 8">Replication factor C subunit 1</fullName>
    </recommendedName>
</protein>
<comment type="subcellular location">
    <subcellularLocation>
        <location evidence="1 8">Nucleus</location>
    </subcellularLocation>
</comment>
<dbReference type="GO" id="GO:0005634">
    <property type="term" value="C:nucleus"/>
    <property type="evidence" value="ECO:0007669"/>
    <property type="project" value="UniProtKB-SubCell"/>
</dbReference>
<dbReference type="Pfam" id="PF08519">
    <property type="entry name" value="RFC1"/>
    <property type="match status" value="1"/>
</dbReference>
<evidence type="ECO:0000256" key="3">
    <source>
        <dbReference type="ARBA" id="ARBA00020401"/>
    </source>
</evidence>
<dbReference type="OrthoDB" id="446168at2759"/>
<dbReference type="Gene3D" id="3.40.50.10190">
    <property type="entry name" value="BRCT domain"/>
    <property type="match status" value="1"/>
</dbReference>
<dbReference type="InterPro" id="IPR012178">
    <property type="entry name" value="RFC1"/>
</dbReference>
<evidence type="ECO:0000256" key="5">
    <source>
        <dbReference type="ARBA" id="ARBA00022741"/>
    </source>
</evidence>
<reference evidence="11" key="2">
    <citation type="journal article" name="BMC Genomics">
        <title>New genome assemblies reveal patterns of domestication and adaptation across Brettanomyces (Dekkera) species.</title>
        <authorList>
            <person name="Roach M.J."/>
            <person name="Borneman A.R."/>
        </authorList>
    </citation>
    <scope>NUCLEOTIDE SEQUENCE</scope>
    <source>
        <strain evidence="11">UCD 2041</strain>
    </source>
</reference>
<dbReference type="GO" id="GO:0003677">
    <property type="term" value="F:DNA binding"/>
    <property type="evidence" value="ECO:0007669"/>
    <property type="project" value="InterPro"/>
</dbReference>
<dbReference type="Pfam" id="PF00004">
    <property type="entry name" value="AAA"/>
    <property type="match status" value="1"/>
</dbReference>
<dbReference type="Gene3D" id="1.10.8.60">
    <property type="match status" value="1"/>
</dbReference>
<dbReference type="InterPro" id="IPR013725">
    <property type="entry name" value="DNA_replication_fac_RFC1_C"/>
</dbReference>
<reference evidence="11" key="1">
    <citation type="submission" date="2020-10" db="EMBL/GenBank/DDBJ databases">
        <authorList>
            <person name="Palmer J.M."/>
        </authorList>
    </citation>
    <scope>NUCLEOTIDE SEQUENCE</scope>
    <source>
        <strain evidence="11">UCD 2041</strain>
    </source>
</reference>
<dbReference type="GO" id="GO:0006271">
    <property type="term" value="P:DNA strand elongation involved in DNA replication"/>
    <property type="evidence" value="ECO:0007669"/>
    <property type="project" value="UniProtKB-ARBA"/>
</dbReference>
<dbReference type="InterPro" id="IPR036420">
    <property type="entry name" value="BRCT_dom_sf"/>
</dbReference>
<dbReference type="GO" id="GO:0003689">
    <property type="term" value="F:DNA clamp loader activity"/>
    <property type="evidence" value="ECO:0007669"/>
    <property type="project" value="UniProtKB-UniRule"/>
</dbReference>
<dbReference type="PANTHER" id="PTHR23389">
    <property type="entry name" value="CHROMOSOME TRANSMISSION FIDELITY FACTOR 18"/>
    <property type="match status" value="1"/>
</dbReference>
<dbReference type="InterPro" id="IPR003593">
    <property type="entry name" value="AAA+_ATPase"/>
</dbReference>
<dbReference type="Pfam" id="PF00533">
    <property type="entry name" value="BRCT"/>
    <property type="match status" value="1"/>
</dbReference>
<dbReference type="KEGG" id="bbrx:BRETT_004886"/>
<dbReference type="InterPro" id="IPR008921">
    <property type="entry name" value="DNA_pol3_clamp-load_cplx_C"/>
</dbReference>